<evidence type="ECO:0000256" key="1">
    <source>
        <dbReference type="ARBA" id="ARBA00001947"/>
    </source>
</evidence>
<dbReference type="PROSITE" id="PS51432">
    <property type="entry name" value="AP_NUCLEASE_F2_4"/>
    <property type="match status" value="1"/>
</dbReference>
<reference evidence="9" key="1">
    <citation type="journal article" date="2020" name="mSystems">
        <title>Genome- and Community-Level Interaction Insights into Carbon Utilization and Element Cycling Functions of Hydrothermarchaeota in Hydrothermal Sediment.</title>
        <authorList>
            <person name="Zhou Z."/>
            <person name="Liu Y."/>
            <person name="Xu W."/>
            <person name="Pan J."/>
            <person name="Luo Z.H."/>
            <person name="Li M."/>
        </authorList>
    </citation>
    <scope>NUCLEOTIDE SEQUENCE [LARGE SCALE GENOMIC DNA]</scope>
    <source>
        <strain evidence="9">SpSt-81</strain>
    </source>
</reference>
<dbReference type="GO" id="GO:0003677">
    <property type="term" value="F:DNA binding"/>
    <property type="evidence" value="ECO:0007669"/>
    <property type="project" value="InterPro"/>
</dbReference>
<proteinExistence type="inferred from homology"/>
<dbReference type="PROSITE" id="PS00731">
    <property type="entry name" value="AP_NUCLEASE_F2_3"/>
    <property type="match status" value="1"/>
</dbReference>
<evidence type="ECO:0000256" key="2">
    <source>
        <dbReference type="ARBA" id="ARBA00005340"/>
    </source>
</evidence>
<keyword evidence="4" id="KW-0227">DNA damage</keyword>
<dbReference type="AlphaFoldDB" id="A0A7C3MJI0"/>
<dbReference type="PANTHER" id="PTHR21445:SF0">
    <property type="entry name" value="APURINIC-APYRIMIDINIC ENDONUCLEASE"/>
    <property type="match status" value="1"/>
</dbReference>
<keyword evidence="3" id="KW-0479">Metal-binding</keyword>
<evidence type="ECO:0000256" key="5">
    <source>
        <dbReference type="ARBA" id="ARBA00022801"/>
    </source>
</evidence>
<dbReference type="Pfam" id="PF01261">
    <property type="entry name" value="AP_endonuc_2"/>
    <property type="match status" value="1"/>
</dbReference>
<keyword evidence="5 9" id="KW-0378">Hydrolase</keyword>
<protein>
    <submittedName>
        <fullName evidence="9">Deoxyribonuclease IV</fullName>
        <ecNumber evidence="9">3.1.21.2</ecNumber>
    </submittedName>
</protein>
<comment type="caution">
    <text evidence="9">The sequence shown here is derived from an EMBL/GenBank/DDBJ whole genome shotgun (WGS) entry which is preliminary data.</text>
</comment>
<comment type="cofactor">
    <cofactor evidence="1">
        <name>Zn(2+)</name>
        <dbReference type="ChEBI" id="CHEBI:29105"/>
    </cofactor>
</comment>
<accession>A0A7C3MJI0</accession>
<sequence length="289" mass="33120">MDKNRHLSYRRGAIPIKKNIDYKLGVHLFRGDRAILEDIKLLKINTAQIFSGNPRSYRPNNEKLPTFPFSSIFIHAPYVVNIASSDEKVWNLSIKKVKEELKIAEEMEWEGVVIHAGSSKKMGKDVAKKNFLKALEKIFETDGVKRAKLIMENSAGEGDGWGSTIEDLISVYEEFPDIYFCLDTCHLFAAGYNLKNERVCRETFYNFFEKIPQEKLVLIHINDSHFPLGSKRDQHAHVGKGAMGVTAFQNLLKIETIRRIPLILETPKDSPMADLYNLHIIRKILENSD</sequence>
<dbReference type="InterPro" id="IPR013022">
    <property type="entry name" value="Xyl_isomerase-like_TIM-brl"/>
</dbReference>
<dbReference type="InterPro" id="IPR018246">
    <property type="entry name" value="AP_endonuc_F2_Zn_BS"/>
</dbReference>
<comment type="similarity">
    <text evidence="2">Belongs to the AP endonuclease 2 family.</text>
</comment>
<dbReference type="NCBIfam" id="TIGR00587">
    <property type="entry name" value="nfo"/>
    <property type="match status" value="1"/>
</dbReference>
<evidence type="ECO:0000256" key="4">
    <source>
        <dbReference type="ARBA" id="ARBA00022763"/>
    </source>
</evidence>
<dbReference type="GO" id="GO:0006284">
    <property type="term" value="P:base-excision repair"/>
    <property type="evidence" value="ECO:0007669"/>
    <property type="project" value="TreeGrafter"/>
</dbReference>
<dbReference type="PROSITE" id="PS00730">
    <property type="entry name" value="AP_NUCLEASE_F2_2"/>
    <property type="match status" value="1"/>
</dbReference>
<dbReference type="Gene3D" id="3.20.20.150">
    <property type="entry name" value="Divalent-metal-dependent TIM barrel enzymes"/>
    <property type="match status" value="1"/>
</dbReference>
<feature type="domain" description="Xylose isomerase-like TIM barrel" evidence="8">
    <location>
        <begin position="72"/>
        <end position="273"/>
    </location>
</feature>
<evidence type="ECO:0000256" key="3">
    <source>
        <dbReference type="ARBA" id="ARBA00022723"/>
    </source>
</evidence>
<gene>
    <name evidence="9" type="ORF">ENW00_03685</name>
</gene>
<dbReference type="InterPro" id="IPR001719">
    <property type="entry name" value="AP_endonuc_2"/>
</dbReference>
<dbReference type="CDD" id="cd00019">
    <property type="entry name" value="AP2Ec"/>
    <property type="match status" value="1"/>
</dbReference>
<dbReference type="InterPro" id="IPR036237">
    <property type="entry name" value="Xyl_isomerase-like_sf"/>
</dbReference>
<dbReference type="EMBL" id="DTIN01000013">
    <property type="protein sequence ID" value="HFX13247.1"/>
    <property type="molecule type" value="Genomic_DNA"/>
</dbReference>
<organism evidence="9">
    <name type="scientific">Dictyoglomus thermophilum</name>
    <dbReference type="NCBI Taxonomy" id="14"/>
    <lineage>
        <taxon>Bacteria</taxon>
        <taxon>Pseudomonadati</taxon>
        <taxon>Dictyoglomota</taxon>
        <taxon>Dictyoglomia</taxon>
        <taxon>Dictyoglomales</taxon>
        <taxon>Dictyoglomaceae</taxon>
        <taxon>Dictyoglomus</taxon>
    </lineage>
</organism>
<dbReference type="GO" id="GO:0008270">
    <property type="term" value="F:zinc ion binding"/>
    <property type="evidence" value="ECO:0007669"/>
    <property type="project" value="InterPro"/>
</dbReference>
<keyword evidence="7" id="KW-0234">DNA repair</keyword>
<dbReference type="PANTHER" id="PTHR21445">
    <property type="entry name" value="ENDONUCLEASE IV ENDODEOXYRIBONUCLEASE IV"/>
    <property type="match status" value="1"/>
</dbReference>
<dbReference type="SUPFAM" id="SSF51658">
    <property type="entry name" value="Xylose isomerase-like"/>
    <property type="match status" value="1"/>
</dbReference>
<evidence type="ECO:0000259" key="8">
    <source>
        <dbReference type="Pfam" id="PF01261"/>
    </source>
</evidence>
<evidence type="ECO:0000256" key="6">
    <source>
        <dbReference type="ARBA" id="ARBA00022833"/>
    </source>
</evidence>
<keyword evidence="6" id="KW-0862">Zinc</keyword>
<dbReference type="EC" id="3.1.21.2" evidence="9"/>
<dbReference type="SMART" id="SM00518">
    <property type="entry name" value="AP2Ec"/>
    <property type="match status" value="1"/>
</dbReference>
<evidence type="ECO:0000256" key="7">
    <source>
        <dbReference type="ARBA" id="ARBA00023204"/>
    </source>
</evidence>
<dbReference type="GO" id="GO:0008081">
    <property type="term" value="F:phosphoric diester hydrolase activity"/>
    <property type="evidence" value="ECO:0007669"/>
    <property type="project" value="TreeGrafter"/>
</dbReference>
<dbReference type="GO" id="GO:0008833">
    <property type="term" value="F:deoxyribonuclease IV (phage-T4-induced) activity"/>
    <property type="evidence" value="ECO:0007669"/>
    <property type="project" value="UniProtKB-EC"/>
</dbReference>
<name>A0A7C3MJI0_DICTH</name>
<dbReference type="GO" id="GO:0003906">
    <property type="term" value="F:DNA-(apurinic or apyrimidinic site) endonuclease activity"/>
    <property type="evidence" value="ECO:0007669"/>
    <property type="project" value="TreeGrafter"/>
</dbReference>
<evidence type="ECO:0000313" key="9">
    <source>
        <dbReference type="EMBL" id="HFX13247.1"/>
    </source>
</evidence>